<sequence>MSDPFYQLQWQRLDLALLQQPQPEVWICQLHCAVPSIAGNKWLKLKYHIQQIQQHNKSGILSFGGAFSNHLLALAAAGQHFGFSTVGVVRSHQPDLANPTLQQCRKLGMQLQFVSPALYRTKTTAMLLAELQQQYPDYLIVPEGGTSAAAVQGVAELPLAATPNGPADLLCCASASGGTIAGLIVGSNGTPVLGISVVKDASLSQKISVLLPEPASQWHWQLQPELTNRAYGKFTAETLHTCLELATQQIYTEPVYTGKALHTLLQLLARGELAPYRRIAFFHTGGLQGLAGLRYRSLIRDADYCKLSGAN</sequence>
<dbReference type="AlphaFoldDB" id="A0A437QF32"/>
<evidence type="ECO:0000256" key="2">
    <source>
        <dbReference type="ARBA" id="ARBA00008639"/>
    </source>
</evidence>
<dbReference type="Proteomes" id="UP000283077">
    <property type="component" value="Unassembled WGS sequence"/>
</dbReference>
<keyword evidence="3 5" id="KW-0663">Pyridoxal phosphate</keyword>
<dbReference type="GO" id="GO:0019148">
    <property type="term" value="F:D-cysteine desulfhydrase activity"/>
    <property type="evidence" value="ECO:0007669"/>
    <property type="project" value="TreeGrafter"/>
</dbReference>
<evidence type="ECO:0000256" key="5">
    <source>
        <dbReference type="PIRSR" id="PIRSR006278-2"/>
    </source>
</evidence>
<dbReference type="InterPro" id="IPR036052">
    <property type="entry name" value="TrpB-like_PALP_sf"/>
</dbReference>
<comment type="caution">
    <text evidence="7">The sequence shown here is derived from an EMBL/GenBank/DDBJ whole genome shotgun (WGS) entry which is preliminary data.</text>
</comment>
<comment type="similarity">
    <text evidence="2">Belongs to the ACC deaminase/D-cysteine desulfhydrase family.</text>
</comment>
<dbReference type="Pfam" id="PF00291">
    <property type="entry name" value="PALP"/>
    <property type="match status" value="1"/>
</dbReference>
<evidence type="ECO:0000313" key="7">
    <source>
        <dbReference type="EMBL" id="RVU33055.1"/>
    </source>
</evidence>
<feature type="modified residue" description="N6-(pyridoxal phosphate)lysine" evidence="5">
    <location>
        <position position="41"/>
    </location>
</feature>
<dbReference type="InterPro" id="IPR001926">
    <property type="entry name" value="TrpB-like_PALP"/>
</dbReference>
<dbReference type="EMBL" id="SACS01000028">
    <property type="protein sequence ID" value="RVU33055.1"/>
    <property type="molecule type" value="Genomic_DNA"/>
</dbReference>
<dbReference type="OrthoDB" id="9801249at2"/>
<evidence type="ECO:0000256" key="1">
    <source>
        <dbReference type="ARBA" id="ARBA00001933"/>
    </source>
</evidence>
<dbReference type="PANTHER" id="PTHR43780:SF2">
    <property type="entry name" value="1-AMINOCYCLOPROPANE-1-CARBOXYLATE DEAMINASE-RELATED"/>
    <property type="match status" value="1"/>
</dbReference>
<keyword evidence="8" id="KW-1185">Reference proteome</keyword>
<reference evidence="7 8" key="1">
    <citation type="submission" date="2019-01" db="EMBL/GenBank/DDBJ databases">
        <authorList>
            <person name="Chen W.-M."/>
        </authorList>
    </citation>
    <scope>NUCLEOTIDE SEQUENCE [LARGE SCALE GENOMIC DNA]</scope>
    <source>
        <strain evidence="7 8">KYPC3</strain>
    </source>
</reference>
<feature type="active site" description="Nucleophile" evidence="4">
    <location>
        <position position="68"/>
    </location>
</feature>
<organism evidence="7 8">
    <name type="scientific">Rheinheimera riviphila</name>
    <dbReference type="NCBI Taxonomy" id="1834037"/>
    <lineage>
        <taxon>Bacteria</taxon>
        <taxon>Pseudomonadati</taxon>
        <taxon>Pseudomonadota</taxon>
        <taxon>Gammaproteobacteria</taxon>
        <taxon>Chromatiales</taxon>
        <taxon>Chromatiaceae</taxon>
        <taxon>Rheinheimera</taxon>
    </lineage>
</organism>
<dbReference type="Gene3D" id="3.40.50.1100">
    <property type="match status" value="2"/>
</dbReference>
<name>A0A437QF32_9GAMM</name>
<gene>
    <name evidence="7" type="ORF">EOE67_18445</name>
</gene>
<comment type="cofactor">
    <cofactor evidence="1">
        <name>pyridoxal 5'-phosphate</name>
        <dbReference type="ChEBI" id="CHEBI:597326"/>
    </cofactor>
</comment>
<protein>
    <submittedName>
        <fullName evidence="7">Pyridoxal-phosphate dependent enzyme</fullName>
    </submittedName>
</protein>
<dbReference type="PIRSF" id="PIRSF006278">
    <property type="entry name" value="ACCD_DCysDesulf"/>
    <property type="match status" value="1"/>
</dbReference>
<proteinExistence type="inferred from homology"/>
<dbReference type="RefSeq" id="WP_127700801.1">
    <property type="nucleotide sequence ID" value="NZ_SACS01000028.1"/>
</dbReference>
<evidence type="ECO:0000256" key="3">
    <source>
        <dbReference type="ARBA" id="ARBA00022898"/>
    </source>
</evidence>
<dbReference type="SUPFAM" id="SSF53686">
    <property type="entry name" value="Tryptophan synthase beta subunit-like PLP-dependent enzymes"/>
    <property type="match status" value="1"/>
</dbReference>
<accession>A0A437QF32</accession>
<evidence type="ECO:0000259" key="6">
    <source>
        <dbReference type="Pfam" id="PF00291"/>
    </source>
</evidence>
<dbReference type="InterPro" id="IPR027278">
    <property type="entry name" value="ACCD_DCysDesulf"/>
</dbReference>
<feature type="domain" description="Tryptophan synthase beta chain-like PALP" evidence="6">
    <location>
        <begin position="32"/>
        <end position="285"/>
    </location>
</feature>
<dbReference type="PANTHER" id="PTHR43780">
    <property type="entry name" value="1-AMINOCYCLOPROPANE-1-CARBOXYLATE DEAMINASE-RELATED"/>
    <property type="match status" value="1"/>
</dbReference>
<evidence type="ECO:0000313" key="8">
    <source>
        <dbReference type="Proteomes" id="UP000283077"/>
    </source>
</evidence>
<evidence type="ECO:0000256" key="4">
    <source>
        <dbReference type="PIRSR" id="PIRSR006278-1"/>
    </source>
</evidence>